<dbReference type="GO" id="GO:0005737">
    <property type="term" value="C:cytoplasm"/>
    <property type="evidence" value="ECO:0007669"/>
    <property type="project" value="UniProtKB-SubCell"/>
</dbReference>
<accession>A0A923LMK5</accession>
<dbReference type="EMBL" id="JACOPH010000001">
    <property type="protein sequence ID" value="MBC5713052.1"/>
    <property type="molecule type" value="Genomic_DNA"/>
</dbReference>
<dbReference type="RefSeq" id="WP_186866055.1">
    <property type="nucleotide sequence ID" value="NZ_JACOPH010000001.1"/>
</dbReference>
<reference evidence="13" key="1">
    <citation type="submission" date="2020-08" db="EMBL/GenBank/DDBJ databases">
        <title>Genome public.</title>
        <authorList>
            <person name="Liu C."/>
            <person name="Sun Q."/>
        </authorList>
    </citation>
    <scope>NUCLEOTIDE SEQUENCE</scope>
    <source>
        <strain evidence="13">BX1005</strain>
    </source>
</reference>
<keyword evidence="8" id="KW-0804">Transcription</keyword>
<evidence type="ECO:0000256" key="7">
    <source>
        <dbReference type="ARBA" id="ARBA00023125"/>
    </source>
</evidence>
<dbReference type="SUPFAM" id="SSF52172">
    <property type="entry name" value="CheY-like"/>
    <property type="match status" value="1"/>
</dbReference>
<dbReference type="InterPro" id="IPR020449">
    <property type="entry name" value="Tscrpt_reg_AraC-type_HTH"/>
</dbReference>
<keyword evidence="5" id="KW-0902">Two-component regulatory system</keyword>
<evidence type="ECO:0000259" key="11">
    <source>
        <dbReference type="PROSITE" id="PS01124"/>
    </source>
</evidence>
<dbReference type="Gene3D" id="3.40.50.2300">
    <property type="match status" value="1"/>
</dbReference>
<keyword evidence="7" id="KW-0238">DNA-binding</keyword>
<gene>
    <name evidence="13" type="ORF">H8S17_02305</name>
</gene>
<evidence type="ECO:0000256" key="1">
    <source>
        <dbReference type="ARBA" id="ARBA00004496"/>
    </source>
</evidence>
<evidence type="ECO:0000256" key="9">
    <source>
        <dbReference type="ARBA" id="ARBA00024867"/>
    </source>
</evidence>
<dbReference type="InterPro" id="IPR011006">
    <property type="entry name" value="CheY-like_superfamily"/>
</dbReference>
<dbReference type="Gene3D" id="1.10.10.60">
    <property type="entry name" value="Homeodomain-like"/>
    <property type="match status" value="2"/>
</dbReference>
<keyword evidence="4 10" id="KW-0597">Phosphoprotein</keyword>
<dbReference type="InterPro" id="IPR051552">
    <property type="entry name" value="HptR"/>
</dbReference>
<evidence type="ECO:0000256" key="8">
    <source>
        <dbReference type="ARBA" id="ARBA00023163"/>
    </source>
</evidence>
<comment type="subcellular location">
    <subcellularLocation>
        <location evidence="1">Cytoplasm</location>
    </subcellularLocation>
</comment>
<dbReference type="InterPro" id="IPR001789">
    <property type="entry name" value="Sig_transdc_resp-reg_receiver"/>
</dbReference>
<evidence type="ECO:0000256" key="5">
    <source>
        <dbReference type="ARBA" id="ARBA00023012"/>
    </source>
</evidence>
<dbReference type="GO" id="GO:0003700">
    <property type="term" value="F:DNA-binding transcription factor activity"/>
    <property type="evidence" value="ECO:0007669"/>
    <property type="project" value="InterPro"/>
</dbReference>
<dbReference type="InterPro" id="IPR018060">
    <property type="entry name" value="HTH_AraC"/>
</dbReference>
<comment type="caution">
    <text evidence="13">The sequence shown here is derived from an EMBL/GenBank/DDBJ whole genome shotgun (WGS) entry which is preliminary data.</text>
</comment>
<dbReference type="PANTHER" id="PTHR42713">
    <property type="entry name" value="HISTIDINE KINASE-RELATED"/>
    <property type="match status" value="1"/>
</dbReference>
<dbReference type="SUPFAM" id="SSF46689">
    <property type="entry name" value="Homeodomain-like"/>
    <property type="match status" value="2"/>
</dbReference>
<dbReference type="GO" id="GO:0043565">
    <property type="term" value="F:sequence-specific DNA binding"/>
    <property type="evidence" value="ECO:0007669"/>
    <property type="project" value="InterPro"/>
</dbReference>
<dbReference type="AlphaFoldDB" id="A0A923LMK5"/>
<keyword evidence="14" id="KW-1185">Reference proteome</keyword>
<evidence type="ECO:0000256" key="3">
    <source>
        <dbReference type="ARBA" id="ARBA00022490"/>
    </source>
</evidence>
<dbReference type="PRINTS" id="PR00032">
    <property type="entry name" value="HTHARAC"/>
</dbReference>
<dbReference type="PROSITE" id="PS01124">
    <property type="entry name" value="HTH_ARAC_FAMILY_2"/>
    <property type="match status" value="1"/>
</dbReference>
<dbReference type="SMART" id="SM00448">
    <property type="entry name" value="REC"/>
    <property type="match status" value="1"/>
</dbReference>
<proteinExistence type="predicted"/>
<keyword evidence="3" id="KW-0963">Cytoplasm</keyword>
<dbReference type="CDD" id="cd17536">
    <property type="entry name" value="REC_YesN-like"/>
    <property type="match status" value="1"/>
</dbReference>
<dbReference type="InterPro" id="IPR009057">
    <property type="entry name" value="Homeodomain-like_sf"/>
</dbReference>
<feature type="modified residue" description="4-aspartylphosphate" evidence="10">
    <location>
        <position position="55"/>
    </location>
</feature>
<evidence type="ECO:0000256" key="10">
    <source>
        <dbReference type="PROSITE-ProRule" id="PRU00169"/>
    </source>
</evidence>
<dbReference type="Proteomes" id="UP000606720">
    <property type="component" value="Unassembled WGS sequence"/>
</dbReference>
<dbReference type="PROSITE" id="PS50110">
    <property type="entry name" value="RESPONSE_REGULATORY"/>
    <property type="match status" value="1"/>
</dbReference>
<evidence type="ECO:0000313" key="13">
    <source>
        <dbReference type="EMBL" id="MBC5713052.1"/>
    </source>
</evidence>
<sequence length="540" mass="63276">MIKVFLVEDEIIIREAIHKMIPWAEYGFELIGEAKDGEMALPLIKKSKPDVLITDIKMPFMDGLTLSRLVKKDLPNTKIIIISGYDDFDYARQAITLGIEQYLLKPISKDEFLEVLEGIRSKYKKENEQKLYYQKFENEIKAYEKNAQRDFFELLVSEDVDLQRIYEQADRLQIDIMAQCYNLVLFDIGAKSDYQNVGDRYSNDAADVQNKIDEFFINNRSYQLFRNQQFNYAVLIKGDENEIGQITAECIEFLKTTFEQNGTLEWFVCAGKSVERLSMMSECYKEAMKSFAYRYLGYRYVFSYENIEKTEKDEDMNLQNIDMNAVKQEIIYNFLFNALDEEVDSFVKNYLQMIGGEAMRSKMFQQYILLNLHFCLTSFAEKLGYDKTEIDDSLKFIVDERIKSTEDLEKIIGSILRKGIRLREERSKGRNQSVIRTALQYMEENFTDDSLTLNRVAGVANVSANHFSALFSQEMGQTFIEYLTQLRMNRAKEQLRCTDMRSGEIALEVGYKDPHYFSFLFKKTQGCTPSEYRNQTRSQK</sequence>
<dbReference type="Pfam" id="PF12833">
    <property type="entry name" value="HTH_18"/>
    <property type="match status" value="1"/>
</dbReference>
<evidence type="ECO:0000256" key="4">
    <source>
        <dbReference type="ARBA" id="ARBA00022553"/>
    </source>
</evidence>
<organism evidence="13 14">
    <name type="scientific">Roseburia zhanii</name>
    <dbReference type="NCBI Taxonomy" id="2763064"/>
    <lineage>
        <taxon>Bacteria</taxon>
        <taxon>Bacillati</taxon>
        <taxon>Bacillota</taxon>
        <taxon>Clostridia</taxon>
        <taxon>Lachnospirales</taxon>
        <taxon>Lachnospiraceae</taxon>
        <taxon>Roseburia</taxon>
    </lineage>
</organism>
<protein>
    <recommendedName>
        <fullName evidence="2">Stage 0 sporulation protein A homolog</fullName>
    </recommendedName>
</protein>
<dbReference type="SMART" id="SM00342">
    <property type="entry name" value="HTH_ARAC"/>
    <property type="match status" value="1"/>
</dbReference>
<name>A0A923LMK5_9FIRM</name>
<dbReference type="GO" id="GO:0000160">
    <property type="term" value="P:phosphorelay signal transduction system"/>
    <property type="evidence" value="ECO:0007669"/>
    <property type="project" value="UniProtKB-KW"/>
</dbReference>
<evidence type="ECO:0000256" key="6">
    <source>
        <dbReference type="ARBA" id="ARBA00023015"/>
    </source>
</evidence>
<dbReference type="PANTHER" id="PTHR42713:SF3">
    <property type="entry name" value="TRANSCRIPTIONAL REGULATORY PROTEIN HPTR"/>
    <property type="match status" value="1"/>
</dbReference>
<feature type="domain" description="HTH araC/xylS-type" evidence="11">
    <location>
        <begin position="436"/>
        <end position="535"/>
    </location>
</feature>
<feature type="domain" description="Response regulatory" evidence="12">
    <location>
        <begin position="3"/>
        <end position="120"/>
    </location>
</feature>
<evidence type="ECO:0000256" key="2">
    <source>
        <dbReference type="ARBA" id="ARBA00018672"/>
    </source>
</evidence>
<comment type="function">
    <text evidence="9">May play the central regulatory role in sporulation. It may be an element of the effector pathway responsible for the activation of sporulation genes in response to nutritional stress. Spo0A may act in concert with spo0H (a sigma factor) to control the expression of some genes that are critical to the sporulation process.</text>
</comment>
<evidence type="ECO:0000313" key="14">
    <source>
        <dbReference type="Proteomes" id="UP000606720"/>
    </source>
</evidence>
<keyword evidence="6" id="KW-0805">Transcription regulation</keyword>
<dbReference type="Pfam" id="PF00072">
    <property type="entry name" value="Response_reg"/>
    <property type="match status" value="1"/>
</dbReference>
<evidence type="ECO:0000259" key="12">
    <source>
        <dbReference type="PROSITE" id="PS50110"/>
    </source>
</evidence>